<accession>L7WBU4</accession>
<evidence type="ECO:0000313" key="1">
    <source>
        <dbReference type="EMBL" id="AGC77361.1"/>
    </source>
</evidence>
<dbReference type="STRING" id="592029.DDD_2234"/>
<name>L7WBU4_NONDD</name>
<dbReference type="Proteomes" id="UP000011173">
    <property type="component" value="Chromosome"/>
</dbReference>
<reference evidence="1 2" key="1">
    <citation type="journal article" date="2013" name="Genome Biol. Evol.">
        <title>Genomic makeup of the marine flavobacterium Nonlabens (Donghaeana) dokdonensis DSW-6 and identification of a novel class of rhodopsins.</title>
        <authorList>
            <person name="Kwon S.K."/>
            <person name="Kim B.K."/>
            <person name="Song J.Y."/>
            <person name="Kwak M.J."/>
            <person name="Lee C.H."/>
            <person name="Yoon J.H."/>
            <person name="Oh T.K."/>
            <person name="Kim J.F."/>
        </authorList>
    </citation>
    <scope>NUCLEOTIDE SEQUENCE [LARGE SCALE GENOMIC DNA]</scope>
    <source>
        <strain evidence="2">DSM 17205 / KCTC 12402 / DSW-6</strain>
    </source>
</reference>
<dbReference type="KEGG" id="ndo:DDD_2234"/>
<proteinExistence type="predicted"/>
<dbReference type="HOGENOM" id="CLU_1330808_0_0_10"/>
<gene>
    <name evidence="1" type="ordered locus">DDD_2234</name>
</gene>
<dbReference type="PATRIC" id="fig|592029.3.peg.2209"/>
<sequence>MINPEGTKIYDQPKFDSKVVAYLNFGDLVLKSESIVSKDLLLVANNIRLPGNWIVVNKENTKAYIFSAHLSNRENILYVDDHGAKTYNLKGELLGSSTNTISKPTTSGGTFKTTTKDEEFENALRKEIFTDCLFVTINYKSADLNELYFEVIHKFVPLSQDGQLELPVRNFQKYNEVIFESMGALEDLKITISGEEGSVISYYTCD</sequence>
<dbReference type="EMBL" id="CP001397">
    <property type="protein sequence ID" value="AGC77361.1"/>
    <property type="molecule type" value="Genomic_DNA"/>
</dbReference>
<dbReference type="AlphaFoldDB" id="L7WBU4"/>
<evidence type="ECO:0000313" key="2">
    <source>
        <dbReference type="Proteomes" id="UP000011173"/>
    </source>
</evidence>
<organism evidence="1 2">
    <name type="scientific">Nonlabens dokdonensis (strain DSM 17205 / KCTC 12402 / DSW-6)</name>
    <name type="common">Donghaeana dokdonensis</name>
    <dbReference type="NCBI Taxonomy" id="592029"/>
    <lineage>
        <taxon>Bacteria</taxon>
        <taxon>Pseudomonadati</taxon>
        <taxon>Bacteroidota</taxon>
        <taxon>Flavobacteriia</taxon>
        <taxon>Flavobacteriales</taxon>
        <taxon>Flavobacteriaceae</taxon>
        <taxon>Nonlabens</taxon>
    </lineage>
</organism>
<protein>
    <submittedName>
        <fullName evidence="1">Uncharacterized protein</fullName>
    </submittedName>
</protein>